<evidence type="ECO:0000313" key="1">
    <source>
        <dbReference type="WBParaSite" id="maker-PairedContig_5170-snap-gene-0.9-mRNA-1"/>
    </source>
</evidence>
<reference evidence="1" key="1">
    <citation type="submission" date="2016-11" db="UniProtKB">
        <authorList>
            <consortium name="WormBaseParasite"/>
        </authorList>
    </citation>
    <scope>IDENTIFICATION</scope>
    <source>
        <strain evidence="1">pt0022</strain>
    </source>
</reference>
<sequence length="100" mass="11742">MRGYKKCYTLNMSCRFDSPHPRPHGSLMFITVGVLLKRLELGLRGISHIIVGEIHERDISTDFMIARYDYFLEDIVQMIRFLPSVDKLKRKKAKIVVMKE</sequence>
<organism evidence="1">
    <name type="scientific">Wuchereria bancrofti</name>
    <dbReference type="NCBI Taxonomy" id="6293"/>
    <lineage>
        <taxon>Eukaryota</taxon>
        <taxon>Metazoa</taxon>
        <taxon>Ecdysozoa</taxon>
        <taxon>Nematoda</taxon>
        <taxon>Chromadorea</taxon>
        <taxon>Rhabditida</taxon>
        <taxon>Spirurina</taxon>
        <taxon>Spiruromorpha</taxon>
        <taxon>Filarioidea</taxon>
        <taxon>Onchocercidae</taxon>
        <taxon>Wuchereria</taxon>
    </lineage>
</organism>
<proteinExistence type="predicted"/>
<dbReference type="STRING" id="6293.A0A1I8EU07"/>
<dbReference type="AlphaFoldDB" id="A0A1I8EU07"/>
<protein>
    <submittedName>
        <fullName evidence="1">Uncharacterized protein</fullName>
    </submittedName>
</protein>
<name>A0A1I8EU07_WUCBA</name>
<dbReference type="Gene3D" id="3.40.50.300">
    <property type="entry name" value="P-loop containing nucleotide triphosphate hydrolases"/>
    <property type="match status" value="1"/>
</dbReference>
<dbReference type="InterPro" id="IPR027417">
    <property type="entry name" value="P-loop_NTPase"/>
</dbReference>
<accession>A0A1I8EU07</accession>
<dbReference type="WBParaSite" id="maker-PairedContig_5170-snap-gene-0.9-mRNA-1">
    <property type="protein sequence ID" value="maker-PairedContig_5170-snap-gene-0.9-mRNA-1"/>
    <property type="gene ID" value="maker-PairedContig_5170-snap-gene-0.9"/>
</dbReference>